<dbReference type="OrthoDB" id="21502at2759"/>
<dbReference type="Gene3D" id="1.50.10.20">
    <property type="match status" value="2"/>
</dbReference>
<name>A0A5M9M9J4_9EURO</name>
<evidence type="ECO:0000259" key="5">
    <source>
        <dbReference type="Pfam" id="PF13249"/>
    </source>
</evidence>
<keyword evidence="1" id="KW-0677">Repeat</keyword>
<reference evidence="6 7" key="1">
    <citation type="submission" date="2019-08" db="EMBL/GenBank/DDBJ databases">
        <title>The genome sequence of a newly discovered highly antifungal drug resistant Aspergillus species, Aspergillus tanneri NIH 1004.</title>
        <authorList>
            <person name="Mounaud S."/>
            <person name="Singh I."/>
            <person name="Joardar V."/>
            <person name="Pakala S."/>
            <person name="Pakala S."/>
            <person name="Venepally P."/>
            <person name="Chung J.K."/>
            <person name="Losada L."/>
            <person name="Nierman W.C."/>
        </authorList>
    </citation>
    <scope>NUCLEOTIDE SEQUENCE [LARGE SCALE GENOMIC DNA]</scope>
    <source>
        <strain evidence="6 7">NIH1004</strain>
    </source>
</reference>
<dbReference type="PANTHER" id="PTHR11764:SF82">
    <property type="entry name" value="TERPENE CYCLASE_MUTASE FAMILY MEMBER"/>
    <property type="match status" value="1"/>
</dbReference>
<dbReference type="Pfam" id="PF13249">
    <property type="entry name" value="SQHop_cyclase_N"/>
    <property type="match status" value="1"/>
</dbReference>
<evidence type="ECO:0000256" key="1">
    <source>
        <dbReference type="ARBA" id="ARBA00022737"/>
    </source>
</evidence>
<evidence type="ECO:0000256" key="3">
    <source>
        <dbReference type="RuleBase" id="RU362003"/>
    </source>
</evidence>
<dbReference type="EC" id="5.4.99.-" evidence="3"/>
<dbReference type="InterPro" id="IPR032696">
    <property type="entry name" value="SQ_cyclase_C"/>
</dbReference>
<dbReference type="CDD" id="cd02892">
    <property type="entry name" value="SQCY_1"/>
    <property type="match status" value="1"/>
</dbReference>
<dbReference type="NCBIfam" id="TIGR01507">
    <property type="entry name" value="hopene_cyclase"/>
    <property type="match status" value="1"/>
</dbReference>
<dbReference type="InterPro" id="IPR032697">
    <property type="entry name" value="SQ_cyclase_N"/>
</dbReference>
<dbReference type="Pfam" id="PF13243">
    <property type="entry name" value="SQHop_cyclase_C"/>
    <property type="match status" value="1"/>
</dbReference>
<evidence type="ECO:0000313" key="7">
    <source>
        <dbReference type="Proteomes" id="UP000324241"/>
    </source>
</evidence>
<comment type="similarity">
    <text evidence="3">Belongs to the terpene cyclase/mutase family.</text>
</comment>
<feature type="domain" description="Squalene cyclase C-terminal" evidence="4">
    <location>
        <begin position="336"/>
        <end position="668"/>
    </location>
</feature>
<dbReference type="SUPFAM" id="SSF48239">
    <property type="entry name" value="Terpenoid cyclases/Protein prenyltransferases"/>
    <property type="match status" value="2"/>
</dbReference>
<comment type="caution">
    <text evidence="6">The sequence shown here is derived from an EMBL/GenBank/DDBJ whole genome shotgun (WGS) entry which is preliminary data.</text>
</comment>
<sequence length="676" mass="75852">MAETVPKEPDFDMSSKRGHLTSQVEHALQFSVDYALGSVHSDGHWCGELKSNVTITAEYIFLQQALGLDLKADNAAYRRHILAQQNRDGSWGLAPEYPGDVSTTTEAYLALKILGMSVEIPAMQRARAYVLNAGGVARIRVFTRIFLATFGLFPWDAVPQLPVELILLHSICPVNIYKFSSWARGTIAPLLIICHHRPVYALPNGTSAQNDYLNDLWLDPTNKNVPYGPSLSELLSQADIIGIAFSVLDKLLYQLNGLRSVPLLRRYARRKCIQWILERQEPTGDWAGIFPPMHASVYAFVLEGYNLDDDPVRLGIRALENFAWEDDQGKRIQACVSPVWDTALMSIGLCDAMAPDRQILDQAITWVRNRQLLEPCGDWCVYRPRLAPGGFCFEYTNSFYPDVDDTAAVILAQVKHDVKSLDSDSVIAATTWILGMQNPDGGWAAFDVENDKLYLNKIPFSDMDSLCDTSCPDITGRILEAFGFMMKHAPEKTRAIELFPALREACTRGIDYLAAAQELNGAWFGRWGCNYVYGTSHALCGLAYFVDADQRVGRLVQPALGWLKSKQNVDGGWGESLLSYRSPDKWQQTSTASQSAWALMGLLAHLPLTDIAIERGIRWLVYSQRPEKGIGSSWPEAVYTGTGFPNQFYLGYDYYRHYFPMMALGRYLRRIRGLGY</sequence>
<dbReference type="SFLD" id="SFLDG01016">
    <property type="entry name" value="Prenyltransferase_Like_2"/>
    <property type="match status" value="1"/>
</dbReference>
<dbReference type="GO" id="GO:0005811">
    <property type="term" value="C:lipid droplet"/>
    <property type="evidence" value="ECO:0007669"/>
    <property type="project" value="InterPro"/>
</dbReference>
<evidence type="ECO:0000259" key="4">
    <source>
        <dbReference type="Pfam" id="PF13243"/>
    </source>
</evidence>
<dbReference type="GO" id="GO:0016104">
    <property type="term" value="P:triterpenoid biosynthetic process"/>
    <property type="evidence" value="ECO:0007669"/>
    <property type="project" value="InterPro"/>
</dbReference>
<dbReference type="GeneID" id="54333190"/>
<proteinExistence type="inferred from homology"/>
<evidence type="ECO:0000313" key="6">
    <source>
        <dbReference type="EMBL" id="KAA8643715.1"/>
    </source>
</evidence>
<dbReference type="NCBIfam" id="TIGR01787">
    <property type="entry name" value="squalene_cyclas"/>
    <property type="match status" value="1"/>
</dbReference>
<gene>
    <name evidence="6" type="ORF">ATNIH1004_010489</name>
</gene>
<dbReference type="VEuPathDB" id="FungiDB:EYZ11_006339"/>
<keyword evidence="2 3" id="KW-0413">Isomerase</keyword>
<dbReference type="Proteomes" id="UP000324241">
    <property type="component" value="Unassembled WGS sequence"/>
</dbReference>
<dbReference type="InterPro" id="IPR008930">
    <property type="entry name" value="Terpenoid_cyclase/PrenylTrfase"/>
</dbReference>
<dbReference type="RefSeq" id="XP_033423076.1">
    <property type="nucleotide sequence ID" value="XM_033575058.1"/>
</dbReference>
<dbReference type="EMBL" id="QUQM01000005">
    <property type="protein sequence ID" value="KAA8643715.1"/>
    <property type="molecule type" value="Genomic_DNA"/>
</dbReference>
<dbReference type="GO" id="GO:0016866">
    <property type="term" value="F:intramolecular transferase activity"/>
    <property type="evidence" value="ECO:0007669"/>
    <property type="project" value="InterPro"/>
</dbReference>
<accession>A0A5M9M9J4</accession>
<feature type="domain" description="Squalene cyclase N-terminal" evidence="5">
    <location>
        <begin position="31"/>
        <end position="327"/>
    </location>
</feature>
<evidence type="ECO:0000256" key="2">
    <source>
        <dbReference type="ARBA" id="ARBA00023235"/>
    </source>
</evidence>
<protein>
    <recommendedName>
        <fullName evidence="3">Terpene cyclase/mutase family member</fullName>
        <ecNumber evidence="3">5.4.99.-</ecNumber>
    </recommendedName>
</protein>
<organism evidence="6 7">
    <name type="scientific">Aspergillus tanneri</name>
    <dbReference type="NCBI Taxonomy" id="1220188"/>
    <lineage>
        <taxon>Eukaryota</taxon>
        <taxon>Fungi</taxon>
        <taxon>Dikarya</taxon>
        <taxon>Ascomycota</taxon>
        <taxon>Pezizomycotina</taxon>
        <taxon>Eurotiomycetes</taxon>
        <taxon>Eurotiomycetidae</taxon>
        <taxon>Eurotiales</taxon>
        <taxon>Aspergillaceae</taxon>
        <taxon>Aspergillus</taxon>
        <taxon>Aspergillus subgen. Circumdati</taxon>
    </lineage>
</organism>
<dbReference type="PANTHER" id="PTHR11764">
    <property type="entry name" value="TERPENE CYCLASE/MUTASE FAMILY MEMBER"/>
    <property type="match status" value="1"/>
</dbReference>
<dbReference type="InterPro" id="IPR006400">
    <property type="entry name" value="Hopene-cyclase"/>
</dbReference>
<dbReference type="InterPro" id="IPR018333">
    <property type="entry name" value="Squalene_cyclase"/>
</dbReference>
<dbReference type="AlphaFoldDB" id="A0A5M9M9J4"/>